<evidence type="ECO:0000313" key="3">
    <source>
        <dbReference type="EMBL" id="PWD93043.1"/>
    </source>
</evidence>
<keyword evidence="1" id="KW-0175">Coiled coil</keyword>
<dbReference type="EMBL" id="QEWV01000003">
    <property type="protein sequence ID" value="PWD93043.1"/>
    <property type="molecule type" value="Genomic_DNA"/>
</dbReference>
<evidence type="ECO:0000256" key="1">
    <source>
        <dbReference type="SAM" id="Coils"/>
    </source>
</evidence>
<dbReference type="Proteomes" id="UP000245217">
    <property type="component" value="Unassembled WGS sequence"/>
</dbReference>
<proteinExistence type="predicted"/>
<name>A0ABX5L0L8_9GAMM</name>
<comment type="caution">
    <text evidence="3">The sequence shown here is derived from an EMBL/GenBank/DDBJ whole genome shotgun (WGS) entry which is preliminary data.</text>
</comment>
<keyword evidence="4" id="KW-1185">Reference proteome</keyword>
<gene>
    <name evidence="3" type="ORF">DC078_04290</name>
</gene>
<evidence type="ECO:0000256" key="2">
    <source>
        <dbReference type="SAM" id="MobiDB-lite"/>
    </source>
</evidence>
<accession>A0ABX5L0L8</accession>
<feature type="coiled-coil region" evidence="1">
    <location>
        <begin position="178"/>
        <end position="212"/>
    </location>
</feature>
<protein>
    <submittedName>
        <fullName evidence="3">DUF3102 domain-containing protein</fullName>
    </submittedName>
</protein>
<sequence length="291" mass="32749">MSDIREDQIDLIDGKTQAEKREERTNQLVEIQEKYGDNLPYDQTRVVNETRFFMSKSAEAMLEAGKRLVLLKEHEPHGAFLKILDEDLGIPRRTASSMMKASVKYLNLSNKNGQALAHLGTTKLFDLMNQDDEDLEALAEGGTVAGLTLDEMDKLSTRELKKRLAEAKADQDAVRKVSADKDKKINDLSEKLEKAEARSKKEVEKLKLDESETDRLIKSYKLTLAEVTGDILASSSKLQQLFAKATTDALPEPFFQDFARELLSVRQNLELVAEQLPSDDGIVDTAWMDEA</sequence>
<organism evidence="3 4">
    <name type="scientific">Ignatzschineria cameli</name>
    <dbReference type="NCBI Taxonomy" id="2182793"/>
    <lineage>
        <taxon>Bacteria</taxon>
        <taxon>Pseudomonadati</taxon>
        <taxon>Pseudomonadota</taxon>
        <taxon>Gammaproteobacteria</taxon>
        <taxon>Cardiobacteriales</taxon>
        <taxon>Ignatzschineriaceae</taxon>
        <taxon>Ignatzschineria</taxon>
    </lineage>
</organism>
<reference evidence="4" key="1">
    <citation type="submission" date="2018-05" db="EMBL/GenBank/DDBJ databases">
        <title>Ignatzschineria dubaiensis sp. nov., isolated from necrotic foot tissues of dromedaries (Camelus dromedarius) and associated maggots in Dubai, United Arab Emirates.</title>
        <authorList>
            <person name="Tsang C.C."/>
            <person name="Tang J.Y.M."/>
            <person name="Fong J.Y.H."/>
            <person name="Kinne J."/>
            <person name="Lee H.H."/>
            <person name="Joseph M."/>
            <person name="Jose S."/>
            <person name="Schuster R.K."/>
            <person name="Tang Y."/>
            <person name="Sivakumar S."/>
            <person name="Chen J.H.K."/>
            <person name="Teng J.L.L."/>
            <person name="Lau S.K.P."/>
            <person name="Wernery U."/>
            <person name="Woo P.C.Y."/>
        </authorList>
    </citation>
    <scope>NUCLEOTIDE SEQUENCE [LARGE SCALE GENOMIC DNA]</scope>
    <source>
        <strain evidence="4">UAE-HKU58</strain>
    </source>
</reference>
<evidence type="ECO:0000313" key="4">
    <source>
        <dbReference type="Proteomes" id="UP000245217"/>
    </source>
</evidence>
<feature type="region of interest" description="Disordered" evidence="2">
    <location>
        <begin position="1"/>
        <end position="23"/>
    </location>
</feature>